<evidence type="ECO:0000256" key="4">
    <source>
        <dbReference type="ARBA" id="ARBA00022692"/>
    </source>
</evidence>
<keyword evidence="19" id="KW-1185">Reference proteome</keyword>
<dbReference type="GO" id="GO:0008955">
    <property type="term" value="F:peptidoglycan glycosyltransferase activity"/>
    <property type="evidence" value="ECO:0007669"/>
    <property type="project" value="UniProtKB-EC"/>
</dbReference>
<dbReference type="InterPro" id="IPR018365">
    <property type="entry name" value="Cell_cycle_FtsW-rel_CS"/>
</dbReference>
<evidence type="ECO:0000256" key="8">
    <source>
        <dbReference type="ARBA" id="ARBA00023136"/>
    </source>
</evidence>
<evidence type="ECO:0000256" key="3">
    <source>
        <dbReference type="ARBA" id="ARBA00022679"/>
    </source>
</evidence>
<feature type="transmembrane region" description="Helical" evidence="17">
    <location>
        <begin position="88"/>
        <end position="112"/>
    </location>
</feature>
<evidence type="ECO:0000256" key="7">
    <source>
        <dbReference type="ARBA" id="ARBA00022989"/>
    </source>
</evidence>
<dbReference type="Pfam" id="PF01098">
    <property type="entry name" value="FTSW_RODA_SPOVE"/>
    <property type="match status" value="1"/>
</dbReference>
<dbReference type="PROSITE" id="PS00428">
    <property type="entry name" value="FTSW_RODA_SPOVE"/>
    <property type="match status" value="1"/>
</dbReference>
<gene>
    <name evidence="18" type="ORF">HMPREF9943_00854</name>
</gene>
<dbReference type="InterPro" id="IPR001182">
    <property type="entry name" value="FtsW/RodA"/>
</dbReference>
<feature type="transmembrane region" description="Helical" evidence="17">
    <location>
        <begin position="365"/>
        <end position="390"/>
    </location>
</feature>
<dbReference type="GO" id="GO:0009252">
    <property type="term" value="P:peptidoglycan biosynthetic process"/>
    <property type="evidence" value="ECO:0007669"/>
    <property type="project" value="UniProtKB-KW"/>
</dbReference>
<keyword evidence="6" id="KW-0573">Peptidoglycan synthesis</keyword>
<dbReference type="GO" id="GO:0008360">
    <property type="term" value="P:regulation of cell shape"/>
    <property type="evidence" value="ECO:0007669"/>
    <property type="project" value="UniProtKB-KW"/>
</dbReference>
<feature type="transmembrane region" description="Helical" evidence="17">
    <location>
        <begin position="215"/>
        <end position="233"/>
    </location>
</feature>
<evidence type="ECO:0000256" key="12">
    <source>
        <dbReference type="ARBA" id="ARBA00041185"/>
    </source>
</evidence>
<evidence type="ECO:0000256" key="14">
    <source>
        <dbReference type="ARBA" id="ARBA00044770"/>
    </source>
</evidence>
<dbReference type="RefSeq" id="WP_004802371.1">
    <property type="nucleotide sequence ID" value="NZ_KB446647.1"/>
</dbReference>
<evidence type="ECO:0000256" key="1">
    <source>
        <dbReference type="ARBA" id="ARBA00004141"/>
    </source>
</evidence>
<evidence type="ECO:0000256" key="9">
    <source>
        <dbReference type="ARBA" id="ARBA00032370"/>
    </source>
</evidence>
<proteinExistence type="inferred from homology"/>
<dbReference type="eggNOG" id="COG0772">
    <property type="taxonomic scope" value="Bacteria"/>
</dbReference>
<keyword evidence="8 17" id="KW-0472">Membrane</keyword>
<evidence type="ECO:0000256" key="6">
    <source>
        <dbReference type="ARBA" id="ARBA00022984"/>
    </source>
</evidence>
<dbReference type="PANTHER" id="PTHR30474">
    <property type="entry name" value="CELL CYCLE PROTEIN"/>
    <property type="match status" value="1"/>
</dbReference>
<comment type="similarity">
    <text evidence="11">Belongs to the SEDS family. FtsW subfamily.</text>
</comment>
<evidence type="ECO:0000256" key="13">
    <source>
        <dbReference type="ARBA" id="ARBA00041418"/>
    </source>
</evidence>
<evidence type="ECO:0000256" key="15">
    <source>
        <dbReference type="ARBA" id="ARBA00049902"/>
    </source>
</evidence>
<organism evidence="18 19">
    <name type="scientific">Eggerthia catenaformis OT 569 = DSM 20559</name>
    <dbReference type="NCBI Taxonomy" id="999415"/>
    <lineage>
        <taxon>Bacteria</taxon>
        <taxon>Bacillati</taxon>
        <taxon>Bacillota</taxon>
        <taxon>Erysipelotrichia</taxon>
        <taxon>Erysipelotrichales</taxon>
        <taxon>Coprobacillaceae</taxon>
        <taxon>Eggerthia</taxon>
    </lineage>
</organism>
<protein>
    <recommendedName>
        <fullName evidence="12">Probable peptidoglycan glycosyltransferase FtsW</fullName>
        <ecNumber evidence="14">2.4.99.28</ecNumber>
    </recommendedName>
    <alternativeName>
        <fullName evidence="13">Cell division protein FtsW</fullName>
    </alternativeName>
    <alternativeName>
        <fullName evidence="10">Cell wall polymerase</fullName>
    </alternativeName>
    <alternativeName>
        <fullName evidence="9">Peptidoglycan polymerase</fullName>
    </alternativeName>
</protein>
<comment type="subcellular location">
    <subcellularLocation>
        <location evidence="1">Membrane</location>
        <topology evidence="1">Multi-pass membrane protein</topology>
    </subcellularLocation>
</comment>
<dbReference type="GO" id="GO:0051301">
    <property type="term" value="P:cell division"/>
    <property type="evidence" value="ECO:0007669"/>
    <property type="project" value="InterPro"/>
</dbReference>
<evidence type="ECO:0000313" key="19">
    <source>
        <dbReference type="Proteomes" id="UP000011758"/>
    </source>
</evidence>
<feature type="transmembrane region" description="Helical" evidence="17">
    <location>
        <begin position="20"/>
        <end position="43"/>
    </location>
</feature>
<dbReference type="AlphaFoldDB" id="M2P8X8"/>
<feature type="transmembrane region" description="Helical" evidence="17">
    <location>
        <begin position="190"/>
        <end position="208"/>
    </location>
</feature>
<comment type="catalytic activity">
    <reaction evidence="15">
        <text>[GlcNAc-(1-&gt;4)-Mur2Ac(oyl-L-Ala-gamma-D-Glu-L-Lys-D-Ala-D-Ala)](n)-di-trans,octa-cis-undecaprenyl diphosphate + beta-D-GlcNAc-(1-&gt;4)-Mur2Ac(oyl-L-Ala-gamma-D-Glu-L-Lys-D-Ala-D-Ala)-di-trans,octa-cis-undecaprenyl diphosphate = [GlcNAc-(1-&gt;4)-Mur2Ac(oyl-L-Ala-gamma-D-Glu-L-Lys-D-Ala-D-Ala)](n+1)-di-trans,octa-cis-undecaprenyl diphosphate + di-trans,octa-cis-undecaprenyl diphosphate + H(+)</text>
        <dbReference type="Rhea" id="RHEA:23708"/>
        <dbReference type="Rhea" id="RHEA-COMP:9602"/>
        <dbReference type="Rhea" id="RHEA-COMP:9603"/>
        <dbReference type="ChEBI" id="CHEBI:15378"/>
        <dbReference type="ChEBI" id="CHEBI:58405"/>
        <dbReference type="ChEBI" id="CHEBI:60033"/>
        <dbReference type="ChEBI" id="CHEBI:78435"/>
        <dbReference type="EC" id="2.4.99.28"/>
    </reaction>
</comment>
<sequence length="406" mass="45446">MIGKEFLKKVFKNTGSDRVLYFMCIFLCVFGIVMIGDASVGMANKYGTAYAAINMIKQIVFVCAGTIGMTFLAHNYKKRKLSGKFLKLMYFIVLMSMFICLLWVINGTHAWIVLGPVTIQPVEFMKLTIILYLSYAFGELPRHYDFRKGSQKLKNELQDKLLKQCLVYPIAMAGFAFLVCAFIQKDLGSALIIGGISYVIFLCTDYSFFQKFKRLTYILIIALPVVFLMYSGLLKSHQLSRIDSWLHPLRDIYGQSYQIVNGLVGYVSGGLLGKGFGSSVMKFGYIPEAQNDYISAIIMEELGLIGFACIMIPYCYIIFVCFRYVFKVKESSDKLTLIGIAAYFLTHLFVNIGGVSGLIPMTGVPLLLISAGGSSTVVALLSIGIIQSIITKHNRDQLKEDYEYGL</sequence>
<accession>M2P8X8</accession>
<evidence type="ECO:0000256" key="5">
    <source>
        <dbReference type="ARBA" id="ARBA00022960"/>
    </source>
</evidence>
<dbReference type="EMBL" id="AGEJ01000013">
    <property type="protein sequence ID" value="EMD16812.1"/>
    <property type="molecule type" value="Genomic_DNA"/>
</dbReference>
<evidence type="ECO:0000256" key="11">
    <source>
        <dbReference type="ARBA" id="ARBA00038053"/>
    </source>
</evidence>
<evidence type="ECO:0000313" key="18">
    <source>
        <dbReference type="EMBL" id="EMD16812.1"/>
    </source>
</evidence>
<feature type="transmembrane region" description="Helical" evidence="17">
    <location>
        <begin position="337"/>
        <end position="359"/>
    </location>
</feature>
<dbReference type="OrthoDB" id="9812661at2"/>
<dbReference type="STRING" id="999415.HMPREF9943_00854"/>
<keyword evidence="2" id="KW-0328">Glycosyltransferase</keyword>
<dbReference type="Proteomes" id="UP000011758">
    <property type="component" value="Unassembled WGS sequence"/>
</dbReference>
<dbReference type="PATRIC" id="fig|999415.3.peg.860"/>
<dbReference type="EC" id="2.4.99.28" evidence="14"/>
<comment type="function">
    <text evidence="16">Peptidoglycan polymerase that is essential for cell division.</text>
</comment>
<feature type="transmembrane region" description="Helical" evidence="17">
    <location>
        <begin position="165"/>
        <end position="184"/>
    </location>
</feature>
<keyword evidence="4 17" id="KW-0812">Transmembrane</keyword>
<dbReference type="GO" id="GO:0032153">
    <property type="term" value="C:cell division site"/>
    <property type="evidence" value="ECO:0007669"/>
    <property type="project" value="TreeGrafter"/>
</dbReference>
<evidence type="ECO:0000256" key="10">
    <source>
        <dbReference type="ARBA" id="ARBA00033270"/>
    </source>
</evidence>
<evidence type="ECO:0000256" key="17">
    <source>
        <dbReference type="SAM" id="Phobius"/>
    </source>
</evidence>
<dbReference type="GO" id="GO:0015648">
    <property type="term" value="F:lipid-linked peptidoglycan transporter activity"/>
    <property type="evidence" value="ECO:0007669"/>
    <property type="project" value="TreeGrafter"/>
</dbReference>
<feature type="transmembrane region" description="Helical" evidence="17">
    <location>
        <begin position="302"/>
        <end position="325"/>
    </location>
</feature>
<dbReference type="BioCyc" id="ECAT999415-HMP:GTTI-877-MONOMER"/>
<dbReference type="PANTHER" id="PTHR30474:SF2">
    <property type="entry name" value="PEPTIDOGLYCAN GLYCOSYLTRANSFERASE FTSW-RELATED"/>
    <property type="match status" value="1"/>
</dbReference>
<dbReference type="GO" id="GO:0005886">
    <property type="term" value="C:plasma membrane"/>
    <property type="evidence" value="ECO:0007669"/>
    <property type="project" value="TreeGrafter"/>
</dbReference>
<feature type="transmembrane region" description="Helical" evidence="17">
    <location>
        <begin position="124"/>
        <end position="144"/>
    </location>
</feature>
<evidence type="ECO:0000256" key="16">
    <source>
        <dbReference type="ARBA" id="ARBA00049966"/>
    </source>
</evidence>
<keyword evidence="7 17" id="KW-1133">Transmembrane helix</keyword>
<evidence type="ECO:0000256" key="2">
    <source>
        <dbReference type="ARBA" id="ARBA00022676"/>
    </source>
</evidence>
<keyword evidence="3" id="KW-0808">Transferase</keyword>
<keyword evidence="5" id="KW-0133">Cell shape</keyword>
<comment type="caution">
    <text evidence="18">The sequence shown here is derived from an EMBL/GenBank/DDBJ whole genome shotgun (WGS) entry which is preliminary data.</text>
</comment>
<name>M2P8X8_9FIRM</name>
<reference evidence="18 19" key="1">
    <citation type="submission" date="2013-02" db="EMBL/GenBank/DDBJ databases">
        <title>The Genome Sequence of Lactobacillus catenaformis F0143.</title>
        <authorList>
            <consortium name="The Broad Institute Genome Sequencing Platform"/>
            <person name="Earl A."/>
            <person name="Ward D."/>
            <person name="Feldgarden M."/>
            <person name="Gevers D."/>
            <person name="Izard J."/>
            <person name="Blanton J.M."/>
            <person name="Mathney J."/>
            <person name="Dewhirst F.E."/>
            <person name="Young S.K."/>
            <person name="Zeng Q."/>
            <person name="Gargeya S."/>
            <person name="Fitzgerald M."/>
            <person name="Haas B."/>
            <person name="Abouelleil A."/>
            <person name="Alvarado L."/>
            <person name="Arachchi H.M."/>
            <person name="Berlin A."/>
            <person name="Chapman S.B."/>
            <person name="Gearin G."/>
            <person name="Goldberg J."/>
            <person name="Griggs A."/>
            <person name="Gujja S."/>
            <person name="Hansen M."/>
            <person name="Heiman D."/>
            <person name="Howarth C."/>
            <person name="Larimer J."/>
            <person name="Lui A."/>
            <person name="MacDonald P.J.P."/>
            <person name="McCowen C."/>
            <person name="Montmayeur A."/>
            <person name="Murphy C."/>
            <person name="Neiman D."/>
            <person name="Pearson M."/>
            <person name="Priest M."/>
            <person name="Roberts A."/>
            <person name="Saif S."/>
            <person name="Shea T."/>
            <person name="Sisk P."/>
            <person name="Stolte C."/>
            <person name="Sykes S."/>
            <person name="Wortman J."/>
            <person name="Nusbaum C."/>
            <person name="Birren B."/>
        </authorList>
    </citation>
    <scope>NUCLEOTIDE SEQUENCE [LARGE SCALE GENOMIC DNA]</scope>
    <source>
        <strain evidence="18 19">OT 569</strain>
    </source>
</reference>
<feature type="transmembrane region" description="Helical" evidence="17">
    <location>
        <begin position="55"/>
        <end position="76"/>
    </location>
</feature>